<reference evidence="2" key="2">
    <citation type="submission" date="2020-05" db="UniProtKB">
        <authorList>
            <consortium name="EnsemblMetazoa"/>
        </authorList>
    </citation>
    <scope>IDENTIFICATION</scope>
    <source>
        <strain evidence="2">A-37</strain>
    </source>
</reference>
<keyword evidence="1" id="KW-0175">Coiled coil</keyword>
<organism evidence="2 3">
    <name type="scientific">Anopheles culicifacies</name>
    <dbReference type="NCBI Taxonomy" id="139723"/>
    <lineage>
        <taxon>Eukaryota</taxon>
        <taxon>Metazoa</taxon>
        <taxon>Ecdysozoa</taxon>
        <taxon>Arthropoda</taxon>
        <taxon>Hexapoda</taxon>
        <taxon>Insecta</taxon>
        <taxon>Pterygota</taxon>
        <taxon>Neoptera</taxon>
        <taxon>Endopterygota</taxon>
        <taxon>Diptera</taxon>
        <taxon>Nematocera</taxon>
        <taxon>Culicoidea</taxon>
        <taxon>Culicidae</taxon>
        <taxon>Anophelinae</taxon>
        <taxon>Anopheles</taxon>
        <taxon>culicifacies species complex</taxon>
    </lineage>
</organism>
<evidence type="ECO:0000256" key="1">
    <source>
        <dbReference type="SAM" id="Coils"/>
    </source>
</evidence>
<dbReference type="Proteomes" id="UP000075883">
    <property type="component" value="Unassembled WGS sequence"/>
</dbReference>
<dbReference type="VEuPathDB" id="VectorBase:ACUA015717"/>
<dbReference type="EnsemblMetazoa" id="ACUA015717-RA">
    <property type="protein sequence ID" value="ACUA015717-PA"/>
    <property type="gene ID" value="ACUA015717"/>
</dbReference>
<proteinExistence type="predicted"/>
<evidence type="ECO:0000313" key="2">
    <source>
        <dbReference type="EnsemblMetazoa" id="ACUA015717-PA"/>
    </source>
</evidence>
<sequence length="110" mass="12748">MEHGLDIAETRLRTRRRHGKQTAAAVVHSTVSSFVEGLHELVSVQVVLKISQLKEADDKSLSWKERALKAERKIALLERQVEEKTNQTNHYKKLSIRLRMRDCTKDNTKQ</sequence>
<evidence type="ECO:0000313" key="3">
    <source>
        <dbReference type="Proteomes" id="UP000075883"/>
    </source>
</evidence>
<accession>A0A182MDN4</accession>
<feature type="coiled-coil region" evidence="1">
    <location>
        <begin position="67"/>
        <end position="94"/>
    </location>
</feature>
<protein>
    <submittedName>
        <fullName evidence="2">Uncharacterized protein</fullName>
    </submittedName>
</protein>
<keyword evidence="3" id="KW-1185">Reference proteome</keyword>
<reference evidence="3" key="1">
    <citation type="submission" date="2013-09" db="EMBL/GenBank/DDBJ databases">
        <title>The Genome Sequence of Anopheles culicifacies species A.</title>
        <authorList>
            <consortium name="The Broad Institute Genomics Platform"/>
            <person name="Neafsey D.E."/>
            <person name="Besansky N."/>
            <person name="Howell P."/>
            <person name="Walton C."/>
            <person name="Young S.K."/>
            <person name="Zeng Q."/>
            <person name="Gargeya S."/>
            <person name="Fitzgerald M."/>
            <person name="Haas B."/>
            <person name="Abouelleil A."/>
            <person name="Allen A.W."/>
            <person name="Alvarado L."/>
            <person name="Arachchi H.M."/>
            <person name="Berlin A.M."/>
            <person name="Chapman S.B."/>
            <person name="Gainer-Dewar J."/>
            <person name="Goldberg J."/>
            <person name="Griggs A."/>
            <person name="Gujja S."/>
            <person name="Hansen M."/>
            <person name="Howarth C."/>
            <person name="Imamovic A."/>
            <person name="Ireland A."/>
            <person name="Larimer J."/>
            <person name="McCowan C."/>
            <person name="Murphy C."/>
            <person name="Pearson M."/>
            <person name="Poon T.W."/>
            <person name="Priest M."/>
            <person name="Roberts A."/>
            <person name="Saif S."/>
            <person name="Shea T."/>
            <person name="Sisk P."/>
            <person name="Sykes S."/>
            <person name="Wortman J."/>
            <person name="Nusbaum C."/>
            <person name="Birren B."/>
        </authorList>
    </citation>
    <scope>NUCLEOTIDE SEQUENCE [LARGE SCALE GENOMIC DNA]</scope>
    <source>
        <strain evidence="3">A-37</strain>
    </source>
</reference>
<dbReference type="EMBL" id="AXCM01005277">
    <property type="status" value="NOT_ANNOTATED_CDS"/>
    <property type="molecule type" value="Genomic_DNA"/>
</dbReference>
<name>A0A182MDN4_9DIPT</name>
<dbReference type="AlphaFoldDB" id="A0A182MDN4"/>